<feature type="non-terminal residue" evidence="1">
    <location>
        <position position="1"/>
    </location>
</feature>
<comment type="caution">
    <text evidence="1">The sequence shown here is derived from an EMBL/GenBank/DDBJ whole genome shotgun (WGS) entry which is preliminary data.</text>
</comment>
<dbReference type="STRING" id="888268.A0A1E5WIH3"/>
<accession>A0A1E5WIH3</accession>
<dbReference type="AlphaFoldDB" id="A0A1E5WIH3"/>
<dbReference type="EMBL" id="LWDX02006487">
    <property type="protein sequence ID" value="OEL37173.1"/>
    <property type="molecule type" value="Genomic_DNA"/>
</dbReference>
<evidence type="ECO:0000313" key="2">
    <source>
        <dbReference type="Proteomes" id="UP000095767"/>
    </source>
</evidence>
<keyword evidence="2" id="KW-1185">Reference proteome</keyword>
<dbReference type="Proteomes" id="UP000095767">
    <property type="component" value="Unassembled WGS sequence"/>
</dbReference>
<gene>
    <name evidence="1" type="ORF">BAE44_0001812</name>
</gene>
<dbReference type="OrthoDB" id="694273at2759"/>
<sequence>LCGLTAETGFHATVECSQARNLRQAMRMFWSQPEEQLFKFTGPDWLLLLLDQCSPEQRDLTKLVLWRAWTIHNNITHQSGSTQLDDSVHFLWRRGCSRMW</sequence>
<protein>
    <submittedName>
        <fullName evidence="1">Uncharacterized protein</fullName>
    </submittedName>
</protein>
<organism evidence="1 2">
    <name type="scientific">Dichanthelium oligosanthes</name>
    <dbReference type="NCBI Taxonomy" id="888268"/>
    <lineage>
        <taxon>Eukaryota</taxon>
        <taxon>Viridiplantae</taxon>
        <taxon>Streptophyta</taxon>
        <taxon>Embryophyta</taxon>
        <taxon>Tracheophyta</taxon>
        <taxon>Spermatophyta</taxon>
        <taxon>Magnoliopsida</taxon>
        <taxon>Liliopsida</taxon>
        <taxon>Poales</taxon>
        <taxon>Poaceae</taxon>
        <taxon>PACMAD clade</taxon>
        <taxon>Panicoideae</taxon>
        <taxon>Panicodae</taxon>
        <taxon>Paniceae</taxon>
        <taxon>Dichantheliinae</taxon>
        <taxon>Dichanthelium</taxon>
    </lineage>
</organism>
<proteinExistence type="predicted"/>
<evidence type="ECO:0000313" key="1">
    <source>
        <dbReference type="EMBL" id="OEL37173.1"/>
    </source>
</evidence>
<name>A0A1E5WIH3_9POAL</name>
<reference evidence="1 2" key="1">
    <citation type="submission" date="2016-09" db="EMBL/GenBank/DDBJ databases">
        <title>The draft genome of Dichanthelium oligosanthes: A C3 panicoid grass species.</title>
        <authorList>
            <person name="Studer A.J."/>
            <person name="Schnable J.C."/>
            <person name="Brutnell T.P."/>
        </authorList>
    </citation>
    <scope>NUCLEOTIDE SEQUENCE [LARGE SCALE GENOMIC DNA]</scope>
    <source>
        <strain evidence="2">cv. Kellogg 1175</strain>
        <tissue evidence="1">Leaf</tissue>
    </source>
</reference>